<keyword evidence="7" id="KW-0862">Zinc</keyword>
<evidence type="ECO:0000256" key="13">
    <source>
        <dbReference type="PROSITE-ProRule" id="PRU00459"/>
    </source>
</evidence>
<dbReference type="SMART" id="SM00561">
    <property type="entry name" value="MBT"/>
    <property type="match status" value="2"/>
</dbReference>
<evidence type="ECO:0000256" key="5">
    <source>
        <dbReference type="ARBA" id="ARBA00022737"/>
    </source>
</evidence>
<evidence type="ECO:0000256" key="11">
    <source>
        <dbReference type="ARBA" id="ARBA00023242"/>
    </source>
</evidence>
<reference evidence="16 17" key="1">
    <citation type="submission" date="2015-09" db="EMBL/GenBank/DDBJ databases">
        <title>Atta colombica WGS genome.</title>
        <authorList>
            <person name="Nygaard S."/>
            <person name="Hu H."/>
            <person name="Boomsma J."/>
            <person name="Zhang G."/>
        </authorList>
    </citation>
    <scope>NUCLEOTIDE SEQUENCE [LARGE SCALE GENOMIC DNA]</scope>
    <source>
        <strain evidence="16">Treedump-2</strain>
        <tissue evidence="16">Whole body</tissue>
    </source>
</reference>
<dbReference type="Proteomes" id="UP000078540">
    <property type="component" value="Unassembled WGS sequence"/>
</dbReference>
<feature type="compositionally biased region" description="Low complexity" evidence="14">
    <location>
        <begin position="185"/>
        <end position="198"/>
    </location>
</feature>
<keyword evidence="9" id="KW-0805">Transcription regulation</keyword>
<keyword evidence="10" id="KW-0804">Transcription</keyword>
<dbReference type="InterPro" id="IPR013761">
    <property type="entry name" value="SAM/pointed_sf"/>
</dbReference>
<evidence type="ECO:0000313" key="16">
    <source>
        <dbReference type="EMBL" id="KYM76357.1"/>
    </source>
</evidence>
<feature type="repeat" description="MBT" evidence="13">
    <location>
        <begin position="316"/>
        <end position="417"/>
    </location>
</feature>
<dbReference type="InterPro" id="IPR001660">
    <property type="entry name" value="SAM"/>
</dbReference>
<dbReference type="GO" id="GO:0003682">
    <property type="term" value="F:chromatin binding"/>
    <property type="evidence" value="ECO:0007669"/>
    <property type="project" value="TreeGrafter"/>
</dbReference>
<evidence type="ECO:0000256" key="9">
    <source>
        <dbReference type="ARBA" id="ARBA00023015"/>
    </source>
</evidence>
<feature type="region of interest" description="Disordered" evidence="14">
    <location>
        <begin position="606"/>
        <end position="691"/>
    </location>
</feature>
<feature type="domain" description="FCS-type" evidence="15">
    <location>
        <begin position="49"/>
        <end position="88"/>
    </location>
</feature>
<dbReference type="GO" id="GO:0045892">
    <property type="term" value="P:negative regulation of DNA-templated transcription"/>
    <property type="evidence" value="ECO:0007669"/>
    <property type="project" value="TreeGrafter"/>
</dbReference>
<dbReference type="PROSITE" id="PS51079">
    <property type="entry name" value="MBT"/>
    <property type="match status" value="2"/>
</dbReference>
<dbReference type="EMBL" id="KQ976731">
    <property type="protein sequence ID" value="KYM76357.1"/>
    <property type="molecule type" value="Genomic_DNA"/>
</dbReference>
<feature type="repeat" description="MBT" evidence="13">
    <location>
        <begin position="210"/>
        <end position="308"/>
    </location>
</feature>
<evidence type="ECO:0000256" key="8">
    <source>
        <dbReference type="ARBA" id="ARBA00022853"/>
    </source>
</evidence>
<dbReference type="InterPro" id="IPR011017">
    <property type="entry name" value="TRASH_dom"/>
</dbReference>
<feature type="compositionally biased region" description="Polar residues" evidence="14">
    <location>
        <begin position="648"/>
        <end position="661"/>
    </location>
</feature>
<dbReference type="GO" id="GO:0005634">
    <property type="term" value="C:nucleus"/>
    <property type="evidence" value="ECO:0007669"/>
    <property type="project" value="UniProtKB-SubCell"/>
</dbReference>
<feature type="compositionally biased region" description="Low complexity" evidence="14">
    <location>
        <begin position="148"/>
        <end position="171"/>
    </location>
</feature>
<dbReference type="SUPFAM" id="SSF63748">
    <property type="entry name" value="Tudor/PWWP/MBT"/>
    <property type="match status" value="2"/>
</dbReference>
<dbReference type="CDD" id="cd20110">
    <property type="entry name" value="MBT_dScm_rpt2"/>
    <property type="match status" value="1"/>
</dbReference>
<dbReference type="Pfam" id="PF02820">
    <property type="entry name" value="MBT"/>
    <property type="match status" value="2"/>
</dbReference>
<feature type="compositionally biased region" description="Polar residues" evidence="14">
    <location>
        <begin position="172"/>
        <end position="184"/>
    </location>
</feature>
<dbReference type="InterPro" id="IPR050548">
    <property type="entry name" value="PcG_chromatin_remod_factors"/>
</dbReference>
<keyword evidence="8" id="KW-0156">Chromatin regulator</keyword>
<dbReference type="InterPro" id="IPR047531">
    <property type="entry name" value="SAM_Scm-like"/>
</dbReference>
<dbReference type="Gene3D" id="1.10.150.50">
    <property type="entry name" value="Transcription Factor, Ets-1"/>
    <property type="match status" value="1"/>
</dbReference>
<evidence type="ECO:0000256" key="12">
    <source>
        <dbReference type="PROSITE-ProRule" id="PRU00367"/>
    </source>
</evidence>
<sequence length="765" mass="85446">MPPMSKQHLSLYIQIRLIVGLRRLQHFFTECSLLTEQLVLICGSISPGRPPKLKNIPCTWCGETKLPLKYVLPTQNGKKEFCSETCLSESRKTYTRSVCVQCENVIAIRVTPFRLEQKDAPTKDFCSAYCLNVYQKKETQADTKKNSNDSSLLSPTSSPSPASSGLPSNNNAQTTQPYTNTNNHTTVSRPPTTSTGTSTASLQYEAFQTFDWDLYLKETNSKAASLECFKQHEIPPTNEFKINMKLEALDPRNLTSTCIATVVGVLGPRLRLRLDGSDNKNDFWRLVDSNEIHPIGHCEKSGGMLQPPLGFRMNASSWPMFLLKTLNGAEMAPAKVFKREPKTPRSNLFEVGHKLEAIDKKNPQLICTATVGAVNEDQIHITFDGWRGAFDYWCRYDSRDIFPAGWCFKSGHPLQPPRQKCSNKGFRGSKANSNVFLVMAVGSGNNNNRESAVALVTPAGSNALQPATEPDTSTINTKPLENVTLYVNHKCHCGPYFDIRKVKVLPAQFGPGPMTNIARDIFQAFLMAALNPKQMLGLLRNGDGETVTLSMGTLKKPAAVKLSHFLEEEDFYAYIRQQLEDLRTCEYMLTKRKESCTKCLTSLLQQPQSTNDEEANDSIGEKRRWSSENQQNLTPTQQQHVQQTPVQSINHSTESSPTSAKQPRKSIPELEAATSTTQSNEASGSRTLPIEPGEWTIEDVIHFIAITDPILGQHADLFKKHEIDGKALLLLNSDMMMKYMGLKLGPALKICNLVNRIKGRRHTHM</sequence>
<dbReference type="Pfam" id="PF12140">
    <property type="entry name" value="SLED"/>
    <property type="match status" value="1"/>
</dbReference>
<evidence type="ECO:0000256" key="6">
    <source>
        <dbReference type="ARBA" id="ARBA00022771"/>
    </source>
</evidence>
<evidence type="ECO:0000313" key="17">
    <source>
        <dbReference type="Proteomes" id="UP000078540"/>
    </source>
</evidence>
<dbReference type="CDD" id="cd09578">
    <property type="entry name" value="SAM_Scm"/>
    <property type="match status" value="1"/>
</dbReference>
<feature type="compositionally biased region" description="Low complexity" evidence="14">
    <location>
        <begin position="629"/>
        <end position="647"/>
    </location>
</feature>
<dbReference type="Pfam" id="PF00536">
    <property type="entry name" value="SAM_1"/>
    <property type="match status" value="1"/>
</dbReference>
<evidence type="ECO:0000256" key="14">
    <source>
        <dbReference type="SAM" id="MobiDB-lite"/>
    </source>
</evidence>
<keyword evidence="11" id="KW-0539">Nucleus</keyword>
<keyword evidence="3" id="KW-0678">Repressor</keyword>
<keyword evidence="6 12" id="KW-0863">Zinc-finger</keyword>
<dbReference type="InterPro" id="IPR004092">
    <property type="entry name" value="Mbt"/>
</dbReference>
<keyword evidence="17" id="KW-1185">Reference proteome</keyword>
<dbReference type="GO" id="GO:0006325">
    <property type="term" value="P:chromatin organization"/>
    <property type="evidence" value="ECO:0007669"/>
    <property type="project" value="UniProtKB-KW"/>
</dbReference>
<gene>
    <name evidence="16" type="ORF">ALC53_13384</name>
</gene>
<protein>
    <submittedName>
        <fullName evidence="16">Polycomb protein Scm</fullName>
    </submittedName>
</protein>
<evidence type="ECO:0000256" key="4">
    <source>
        <dbReference type="ARBA" id="ARBA00022723"/>
    </source>
</evidence>
<accession>A0A195AWD0</accession>
<comment type="subcellular location">
    <subcellularLocation>
        <location evidence="1">Nucleus</location>
    </subcellularLocation>
</comment>
<keyword evidence="5" id="KW-0677">Repeat</keyword>
<evidence type="ECO:0000256" key="1">
    <source>
        <dbReference type="ARBA" id="ARBA00004123"/>
    </source>
</evidence>
<evidence type="ECO:0000256" key="2">
    <source>
        <dbReference type="ARBA" id="ARBA00008469"/>
    </source>
</evidence>
<evidence type="ECO:0000256" key="3">
    <source>
        <dbReference type="ARBA" id="ARBA00022491"/>
    </source>
</evidence>
<dbReference type="PANTHER" id="PTHR12247">
    <property type="entry name" value="POLYCOMB GROUP PROTEIN"/>
    <property type="match status" value="1"/>
</dbReference>
<dbReference type="FunFam" id="2.30.30.140:FF:000016">
    <property type="entry name" value="polycomb protein SCMH1 isoform X1"/>
    <property type="match status" value="1"/>
</dbReference>
<dbReference type="PROSITE" id="PS51024">
    <property type="entry name" value="ZF_FCS"/>
    <property type="match status" value="1"/>
</dbReference>
<evidence type="ECO:0000256" key="10">
    <source>
        <dbReference type="ARBA" id="ARBA00023163"/>
    </source>
</evidence>
<dbReference type="GO" id="GO:0008270">
    <property type="term" value="F:zinc ion binding"/>
    <property type="evidence" value="ECO:0007669"/>
    <property type="project" value="UniProtKB-KW"/>
</dbReference>
<dbReference type="InterPro" id="IPR012313">
    <property type="entry name" value="Znf_FCS"/>
</dbReference>
<name>A0A195AWD0_9HYME</name>
<dbReference type="PANTHER" id="PTHR12247:SF132">
    <property type="entry name" value="POLYCOMB PROTEIN SCM"/>
    <property type="match status" value="1"/>
</dbReference>
<dbReference type="InterPro" id="IPR010507">
    <property type="entry name" value="Znf_MYM"/>
</dbReference>
<dbReference type="AlphaFoldDB" id="A0A195AWD0"/>
<dbReference type="Gene3D" id="3.90.1150.190">
    <property type="entry name" value="SLED domain"/>
    <property type="match status" value="1"/>
</dbReference>
<dbReference type="Pfam" id="PF06467">
    <property type="entry name" value="zf-FCS"/>
    <property type="match status" value="1"/>
</dbReference>
<feature type="compositionally biased region" description="Polar residues" evidence="14">
    <location>
        <begin position="673"/>
        <end position="686"/>
    </location>
</feature>
<dbReference type="InterPro" id="IPR021987">
    <property type="entry name" value="SLED"/>
</dbReference>
<dbReference type="InterPro" id="IPR038348">
    <property type="entry name" value="SLED_sf"/>
</dbReference>
<dbReference type="SUPFAM" id="SSF47769">
    <property type="entry name" value="SAM/Pointed domain"/>
    <property type="match status" value="1"/>
</dbReference>
<dbReference type="Gene3D" id="2.30.30.140">
    <property type="match status" value="2"/>
</dbReference>
<evidence type="ECO:0000256" key="7">
    <source>
        <dbReference type="ARBA" id="ARBA00022833"/>
    </source>
</evidence>
<dbReference type="STRING" id="520822.A0A195AWD0"/>
<dbReference type="SMART" id="SM00454">
    <property type="entry name" value="SAM"/>
    <property type="match status" value="1"/>
</dbReference>
<evidence type="ECO:0000259" key="15">
    <source>
        <dbReference type="PROSITE" id="PS51024"/>
    </source>
</evidence>
<proteinExistence type="inferred from homology"/>
<comment type="similarity">
    <text evidence="2">Belongs to the SCM family.</text>
</comment>
<organism evidence="16 17">
    <name type="scientific">Atta colombica</name>
    <dbReference type="NCBI Taxonomy" id="520822"/>
    <lineage>
        <taxon>Eukaryota</taxon>
        <taxon>Metazoa</taxon>
        <taxon>Ecdysozoa</taxon>
        <taxon>Arthropoda</taxon>
        <taxon>Hexapoda</taxon>
        <taxon>Insecta</taxon>
        <taxon>Pterygota</taxon>
        <taxon>Neoptera</taxon>
        <taxon>Endopterygota</taxon>
        <taxon>Hymenoptera</taxon>
        <taxon>Apocrita</taxon>
        <taxon>Aculeata</taxon>
        <taxon>Formicoidea</taxon>
        <taxon>Formicidae</taxon>
        <taxon>Myrmicinae</taxon>
        <taxon>Atta</taxon>
    </lineage>
</organism>
<keyword evidence="4" id="KW-0479">Metal-binding</keyword>
<dbReference type="SMART" id="SM00746">
    <property type="entry name" value="TRASH"/>
    <property type="match status" value="2"/>
</dbReference>
<feature type="region of interest" description="Disordered" evidence="14">
    <location>
        <begin position="141"/>
        <end position="198"/>
    </location>
</feature>
<dbReference type="GO" id="GO:0042393">
    <property type="term" value="F:histone binding"/>
    <property type="evidence" value="ECO:0007669"/>
    <property type="project" value="TreeGrafter"/>
</dbReference>